<organism evidence="2 3">
    <name type="scientific">Treponema vincentii ATCC 35580</name>
    <dbReference type="NCBI Taxonomy" id="596324"/>
    <lineage>
        <taxon>Bacteria</taxon>
        <taxon>Pseudomonadati</taxon>
        <taxon>Spirochaetota</taxon>
        <taxon>Spirochaetia</taxon>
        <taxon>Spirochaetales</taxon>
        <taxon>Treponemataceae</taxon>
        <taxon>Treponema</taxon>
    </lineage>
</organism>
<dbReference type="STRING" id="596324.TREVI0001_1358"/>
<proteinExistence type="predicted"/>
<keyword evidence="1" id="KW-0472">Membrane</keyword>
<reference evidence="2 3" key="1">
    <citation type="submission" date="2009-07" db="EMBL/GenBank/DDBJ databases">
        <authorList>
            <person name="Madupu R."/>
            <person name="Sebastian Y."/>
            <person name="Durkin A.S."/>
            <person name="Torralba M."/>
            <person name="Methe B."/>
            <person name="Sutton G.G."/>
            <person name="Strausberg R.L."/>
            <person name="Nelson K.E."/>
        </authorList>
    </citation>
    <scope>NUCLEOTIDE SEQUENCE [LARGE SCALE GENOMIC DNA]</scope>
    <source>
        <strain evidence="2 3">ATCC 35580</strain>
    </source>
</reference>
<gene>
    <name evidence="2" type="ORF">TREVI0001_1358</name>
</gene>
<evidence type="ECO:0000256" key="1">
    <source>
        <dbReference type="SAM" id="Phobius"/>
    </source>
</evidence>
<evidence type="ECO:0000313" key="3">
    <source>
        <dbReference type="Proteomes" id="UP000004509"/>
    </source>
</evidence>
<keyword evidence="1" id="KW-0812">Transmembrane</keyword>
<accession>C8PNT7</accession>
<dbReference type="EMBL" id="ACYH01000020">
    <property type="protein sequence ID" value="EEV20917.1"/>
    <property type="molecule type" value="Genomic_DNA"/>
</dbReference>
<comment type="caution">
    <text evidence="2">The sequence shown here is derived from an EMBL/GenBank/DDBJ whole genome shotgun (WGS) entry which is preliminary data.</text>
</comment>
<sequence length="52" mass="6037">MAKRTKRKISLGCLFWIVFILLIAVLFFLNKDTISFVLEKTNARSIFSNNKS</sequence>
<name>C8PNT7_9SPIR</name>
<keyword evidence="1" id="KW-1133">Transmembrane helix</keyword>
<evidence type="ECO:0000313" key="2">
    <source>
        <dbReference type="EMBL" id="EEV20917.1"/>
    </source>
</evidence>
<feature type="transmembrane region" description="Helical" evidence="1">
    <location>
        <begin position="9"/>
        <end position="29"/>
    </location>
</feature>
<dbReference type="Proteomes" id="UP000004509">
    <property type="component" value="Unassembled WGS sequence"/>
</dbReference>
<dbReference type="AlphaFoldDB" id="C8PNT7"/>
<protein>
    <submittedName>
        <fullName evidence="2">Uncharacterized protein</fullName>
    </submittedName>
</protein>